<dbReference type="GO" id="GO:0042245">
    <property type="term" value="P:RNA repair"/>
    <property type="evidence" value="ECO:0007669"/>
    <property type="project" value="UniProtKB-KW"/>
</dbReference>
<evidence type="ECO:0000256" key="4">
    <source>
        <dbReference type="ARBA" id="ARBA00022723"/>
    </source>
</evidence>
<dbReference type="InterPro" id="IPR052915">
    <property type="entry name" value="RtcB-like"/>
</dbReference>
<evidence type="ECO:0000256" key="9">
    <source>
        <dbReference type="ARBA" id="ARBA00047746"/>
    </source>
</evidence>
<keyword evidence="6" id="KW-0692">RNA repair</keyword>
<dbReference type="GO" id="GO:0170057">
    <property type="term" value="F:RNA ligase (GTP) activity"/>
    <property type="evidence" value="ECO:0007669"/>
    <property type="project" value="UniProtKB-EC"/>
</dbReference>
<feature type="active site" description="GMP-histidine intermediate" evidence="10">
    <location>
        <position position="67"/>
    </location>
</feature>
<dbReference type="EMBL" id="JPMI01000350">
    <property type="protein sequence ID" value="KFA87720.1"/>
    <property type="molecule type" value="Genomic_DNA"/>
</dbReference>
<dbReference type="GO" id="GO:0005525">
    <property type="term" value="F:GTP binding"/>
    <property type="evidence" value="ECO:0007669"/>
    <property type="project" value="UniProtKB-KW"/>
</dbReference>
<evidence type="ECO:0000256" key="6">
    <source>
        <dbReference type="ARBA" id="ARBA00022800"/>
    </source>
</evidence>
<keyword evidence="5 11" id="KW-0547">Nucleotide-binding</keyword>
<keyword evidence="8" id="KW-0464">Manganese</keyword>
<evidence type="ECO:0000256" key="11">
    <source>
        <dbReference type="PIRSR" id="PIRSR601233-2"/>
    </source>
</evidence>
<comment type="cofactor">
    <cofactor evidence="1">
        <name>Mn(2+)</name>
        <dbReference type="ChEBI" id="CHEBI:29035"/>
    </cofactor>
</comment>
<dbReference type="InterPro" id="IPR001233">
    <property type="entry name" value="RtcB"/>
</dbReference>
<feature type="binding site" evidence="11">
    <location>
        <begin position="43"/>
        <end position="46"/>
    </location>
    <ligand>
        <name>GMP</name>
        <dbReference type="ChEBI" id="CHEBI:58115"/>
    </ligand>
</feature>
<evidence type="ECO:0000256" key="1">
    <source>
        <dbReference type="ARBA" id="ARBA00001936"/>
    </source>
</evidence>
<keyword evidence="3" id="KW-0436">Ligase</keyword>
<accession>A0A084SGY5</accession>
<dbReference type="PANTHER" id="PTHR43749:SF2">
    <property type="entry name" value="RNA-SPLICING LIGASE RTCB"/>
    <property type="match status" value="1"/>
</dbReference>
<dbReference type="InterPro" id="IPR036025">
    <property type="entry name" value="RtcB-like_sf"/>
</dbReference>
<protein>
    <recommendedName>
        <fullName evidence="2">3'-phosphate/5'-hydroxy nucleic acid ligase</fullName>
        <ecNumber evidence="2">6.5.1.8</ecNumber>
    </recommendedName>
</protein>
<evidence type="ECO:0000256" key="8">
    <source>
        <dbReference type="ARBA" id="ARBA00023211"/>
    </source>
</evidence>
<comment type="catalytic activity">
    <reaction evidence="9">
        <text>a 3'-end 3'-phospho-ribonucleotide-RNA + a 5'-end dephospho-ribonucleoside-RNA + GTP = a ribonucleotidyl-ribonucleotide-RNA + GMP + diphosphate</text>
        <dbReference type="Rhea" id="RHEA:68076"/>
        <dbReference type="Rhea" id="RHEA-COMP:10463"/>
        <dbReference type="Rhea" id="RHEA-COMP:13936"/>
        <dbReference type="Rhea" id="RHEA-COMP:17355"/>
        <dbReference type="ChEBI" id="CHEBI:33019"/>
        <dbReference type="ChEBI" id="CHEBI:37565"/>
        <dbReference type="ChEBI" id="CHEBI:58115"/>
        <dbReference type="ChEBI" id="CHEBI:83062"/>
        <dbReference type="ChEBI" id="CHEBI:138284"/>
        <dbReference type="ChEBI" id="CHEBI:173118"/>
        <dbReference type="EC" id="6.5.1.8"/>
    </reaction>
</comment>
<name>A0A084SGY5_9BACT</name>
<proteinExistence type="predicted"/>
<dbReference type="SUPFAM" id="SSF103365">
    <property type="entry name" value="Hypothetical protein PH1602"/>
    <property type="match status" value="1"/>
</dbReference>
<organism evidence="12 13">
    <name type="scientific">Archangium violaceum Cb vi76</name>
    <dbReference type="NCBI Taxonomy" id="1406225"/>
    <lineage>
        <taxon>Bacteria</taxon>
        <taxon>Pseudomonadati</taxon>
        <taxon>Myxococcota</taxon>
        <taxon>Myxococcia</taxon>
        <taxon>Myxococcales</taxon>
        <taxon>Cystobacterineae</taxon>
        <taxon>Archangiaceae</taxon>
        <taxon>Archangium</taxon>
    </lineage>
</organism>
<sequence length="100" mass="10474">MASAFYRRWILANGLAEAALGRTLLVHRKGAVELEAGQRGVIPGSMGTASYVVEGRGEARSFRSCSHGAGRVAHPSPCSRAEPVREAAGIEPTLVTARSA</sequence>
<dbReference type="AlphaFoldDB" id="A0A084SGY5"/>
<evidence type="ECO:0000313" key="12">
    <source>
        <dbReference type="EMBL" id="KFA87720.1"/>
    </source>
</evidence>
<evidence type="ECO:0000256" key="5">
    <source>
        <dbReference type="ARBA" id="ARBA00022741"/>
    </source>
</evidence>
<dbReference type="PANTHER" id="PTHR43749">
    <property type="entry name" value="RNA-SPLICING LIGASE RTCB"/>
    <property type="match status" value="1"/>
</dbReference>
<dbReference type="Pfam" id="PF01139">
    <property type="entry name" value="RtcB"/>
    <property type="match status" value="1"/>
</dbReference>
<feature type="binding site" evidence="11">
    <location>
        <begin position="67"/>
        <end position="70"/>
    </location>
    <ligand>
        <name>GMP</name>
        <dbReference type="ChEBI" id="CHEBI:58115"/>
    </ligand>
</feature>
<evidence type="ECO:0000256" key="2">
    <source>
        <dbReference type="ARBA" id="ARBA00012726"/>
    </source>
</evidence>
<dbReference type="Gene3D" id="3.90.1860.10">
    <property type="entry name" value="tRNA-splicing ligase RtcB"/>
    <property type="match status" value="1"/>
</dbReference>
<evidence type="ECO:0000256" key="3">
    <source>
        <dbReference type="ARBA" id="ARBA00022598"/>
    </source>
</evidence>
<comment type="caution">
    <text evidence="12">The sequence shown here is derived from an EMBL/GenBank/DDBJ whole genome shotgun (WGS) entry which is preliminary data.</text>
</comment>
<dbReference type="GO" id="GO:0006281">
    <property type="term" value="P:DNA repair"/>
    <property type="evidence" value="ECO:0007669"/>
    <property type="project" value="TreeGrafter"/>
</dbReference>
<gene>
    <name evidence="12" type="ORF">Q664_45930</name>
</gene>
<evidence type="ECO:0000256" key="10">
    <source>
        <dbReference type="PIRSR" id="PIRSR601233-1"/>
    </source>
</evidence>
<dbReference type="GO" id="GO:0030145">
    <property type="term" value="F:manganese ion binding"/>
    <property type="evidence" value="ECO:0007669"/>
    <property type="project" value="TreeGrafter"/>
</dbReference>
<dbReference type="GO" id="GO:0006396">
    <property type="term" value="P:RNA processing"/>
    <property type="evidence" value="ECO:0007669"/>
    <property type="project" value="InterPro"/>
</dbReference>
<dbReference type="EC" id="6.5.1.8" evidence="2"/>
<keyword evidence="4" id="KW-0479">Metal-binding</keyword>
<keyword evidence="7 11" id="KW-0342">GTP-binding</keyword>
<dbReference type="Proteomes" id="UP000028547">
    <property type="component" value="Unassembled WGS sequence"/>
</dbReference>
<reference evidence="12 13" key="1">
    <citation type="submission" date="2014-07" db="EMBL/GenBank/DDBJ databases">
        <title>Draft Genome Sequence of Gephyronic Acid Producer, Cystobacter violaceus Strain Cb vi76.</title>
        <authorList>
            <person name="Stevens D.C."/>
            <person name="Young J."/>
            <person name="Carmichael R."/>
            <person name="Tan J."/>
            <person name="Taylor R.E."/>
        </authorList>
    </citation>
    <scope>NUCLEOTIDE SEQUENCE [LARGE SCALE GENOMIC DNA]</scope>
    <source>
        <strain evidence="12 13">Cb vi76</strain>
    </source>
</reference>
<dbReference type="GO" id="GO:0003909">
    <property type="term" value="F:DNA ligase activity"/>
    <property type="evidence" value="ECO:0007669"/>
    <property type="project" value="TreeGrafter"/>
</dbReference>
<feature type="binding site" evidence="11">
    <location>
        <position position="50"/>
    </location>
    <ligand>
        <name>GMP</name>
        <dbReference type="ChEBI" id="CHEBI:58115"/>
    </ligand>
</feature>
<evidence type="ECO:0000313" key="13">
    <source>
        <dbReference type="Proteomes" id="UP000028547"/>
    </source>
</evidence>
<evidence type="ECO:0000256" key="7">
    <source>
        <dbReference type="ARBA" id="ARBA00023134"/>
    </source>
</evidence>